<evidence type="ECO:0000313" key="2">
    <source>
        <dbReference type="EMBL" id="SIT59674.1"/>
    </source>
</evidence>
<keyword evidence="3" id="KW-1185">Reference proteome</keyword>
<gene>
    <name evidence="2" type="ORF">BQ8794_80008</name>
</gene>
<name>A0A1R3VK61_9HYPH</name>
<sequence>MASGMCKLTIDGKIFDAHPGDVLSFPPAPAIARSARDPEGCIHYKIFAPDRPAAGLDRTIGPALRLKAEFRRISWPSALTPKVSTPLPRRRSRRTARSTGHHLIRWSISTSAAASMG</sequence>
<protein>
    <submittedName>
        <fullName evidence="2">Uncharacterized protein</fullName>
    </submittedName>
</protein>
<accession>A0A1R3VK61</accession>
<proteinExistence type="predicted"/>
<reference evidence="3" key="1">
    <citation type="submission" date="2017-01" db="EMBL/GenBank/DDBJ databases">
        <authorList>
            <person name="Brunel B."/>
        </authorList>
    </citation>
    <scope>NUCLEOTIDE SEQUENCE [LARGE SCALE GENOMIC DNA]</scope>
</reference>
<organism evidence="2 3">
    <name type="scientific">Mesorhizobium prunaredense</name>
    <dbReference type="NCBI Taxonomy" id="1631249"/>
    <lineage>
        <taxon>Bacteria</taxon>
        <taxon>Pseudomonadati</taxon>
        <taxon>Pseudomonadota</taxon>
        <taxon>Alphaproteobacteria</taxon>
        <taxon>Hyphomicrobiales</taxon>
        <taxon>Phyllobacteriaceae</taxon>
        <taxon>Mesorhizobium</taxon>
    </lineage>
</organism>
<feature type="compositionally biased region" description="Basic residues" evidence="1">
    <location>
        <begin position="88"/>
        <end position="100"/>
    </location>
</feature>
<evidence type="ECO:0000256" key="1">
    <source>
        <dbReference type="SAM" id="MobiDB-lite"/>
    </source>
</evidence>
<dbReference type="AlphaFoldDB" id="A0A1R3VK61"/>
<feature type="region of interest" description="Disordered" evidence="1">
    <location>
        <begin position="81"/>
        <end position="100"/>
    </location>
</feature>
<dbReference type="EMBL" id="FTPD01000078">
    <property type="protein sequence ID" value="SIT59674.1"/>
    <property type="molecule type" value="Genomic_DNA"/>
</dbReference>
<dbReference type="InterPro" id="IPR011051">
    <property type="entry name" value="RmlC_Cupin_sf"/>
</dbReference>
<dbReference type="SUPFAM" id="SSF51182">
    <property type="entry name" value="RmlC-like cupins"/>
    <property type="match status" value="1"/>
</dbReference>
<evidence type="ECO:0000313" key="3">
    <source>
        <dbReference type="Proteomes" id="UP000188388"/>
    </source>
</evidence>
<dbReference type="STRING" id="1631249.BQ8794_80008"/>
<dbReference type="Proteomes" id="UP000188388">
    <property type="component" value="Unassembled WGS sequence"/>
</dbReference>